<dbReference type="STRING" id="225345.CLCHR_42870"/>
<dbReference type="Proteomes" id="UP000656077">
    <property type="component" value="Unassembled WGS sequence"/>
</dbReference>
<dbReference type="EMBL" id="WSRQ01000008">
    <property type="protein sequence ID" value="MVX63353.1"/>
    <property type="molecule type" value="Genomic_DNA"/>
</dbReference>
<evidence type="ECO:0000313" key="5">
    <source>
        <dbReference type="Proteomes" id="UP000265930"/>
    </source>
</evidence>
<dbReference type="Proteomes" id="UP000191056">
    <property type="component" value="Unassembled WGS sequence"/>
</dbReference>
<protein>
    <submittedName>
        <fullName evidence="2">Uncharacterized protein</fullName>
    </submittedName>
</protein>
<dbReference type="RefSeq" id="WP_079441913.1">
    <property type="nucleotide sequence ID" value="NZ_JBLZIA010000010.1"/>
</dbReference>
<dbReference type="OrthoDB" id="1926426at2"/>
<sequence>MKLDLDKNDLISLIKGTDPNLNVMEHPKIRYRGSYREPYGRWDWNYGAFEKCTEEEMYEVYKICKNSWNR</sequence>
<evidence type="ECO:0000313" key="4">
    <source>
        <dbReference type="Proteomes" id="UP000191056"/>
    </source>
</evidence>
<dbReference type="Proteomes" id="UP000265930">
    <property type="component" value="Unassembled WGS sequence"/>
</dbReference>
<name>A0A1V4ICM3_9CLOT</name>
<keyword evidence="4" id="KW-1185">Reference proteome</keyword>
<evidence type="ECO:0000313" key="3">
    <source>
        <dbReference type="EMBL" id="RII35555.1"/>
    </source>
</evidence>
<gene>
    <name evidence="2" type="ORF">CLCHR_42870</name>
    <name evidence="3" type="ORF">D2A34_10290</name>
    <name evidence="1" type="ORF">GKZ28_06530</name>
</gene>
<reference evidence="3 5" key="2">
    <citation type="submission" date="2018-08" db="EMBL/GenBank/DDBJ databases">
        <title>Genome of Clostridium chromiireducens C1, DSM12136.</title>
        <authorList>
            <person name="Xing M."/>
            <person name="Wei Y."/>
            <person name="Ang E.L."/>
            <person name="Zhao H."/>
            <person name="Zhang Y."/>
        </authorList>
    </citation>
    <scope>NUCLEOTIDE SEQUENCE [LARGE SCALE GENOMIC DNA]</scope>
    <source>
        <strain evidence="3 5">C1</strain>
    </source>
</reference>
<reference evidence="2 4" key="1">
    <citation type="submission" date="2017-03" db="EMBL/GenBank/DDBJ databases">
        <title>Genome sequence of Clostridium chromiireducens DSM 23318.</title>
        <authorList>
            <person name="Poehlein A."/>
            <person name="Daniel R."/>
        </authorList>
    </citation>
    <scope>NUCLEOTIDE SEQUENCE [LARGE SCALE GENOMIC DNA]</scope>
    <source>
        <strain evidence="2 4">DSM 23318</strain>
    </source>
</reference>
<evidence type="ECO:0000313" key="2">
    <source>
        <dbReference type="EMBL" id="OPJ57683.1"/>
    </source>
</evidence>
<proteinExistence type="predicted"/>
<organism evidence="2 4">
    <name type="scientific">Clostridium chromiireducens</name>
    <dbReference type="NCBI Taxonomy" id="225345"/>
    <lineage>
        <taxon>Bacteria</taxon>
        <taxon>Bacillati</taxon>
        <taxon>Bacillota</taxon>
        <taxon>Clostridia</taxon>
        <taxon>Eubacteriales</taxon>
        <taxon>Clostridiaceae</taxon>
        <taxon>Clostridium</taxon>
    </lineage>
</organism>
<dbReference type="EMBL" id="MZGT01000088">
    <property type="protein sequence ID" value="OPJ57683.1"/>
    <property type="molecule type" value="Genomic_DNA"/>
</dbReference>
<accession>A0A1V4ICM3</accession>
<reference evidence="1" key="3">
    <citation type="submission" date="2019-12" db="EMBL/GenBank/DDBJ databases">
        <title>Microbes associate with the intestines of laboratory mice.</title>
        <authorList>
            <person name="Navarre W."/>
            <person name="Wong E."/>
        </authorList>
    </citation>
    <scope>NUCLEOTIDE SEQUENCE</scope>
    <source>
        <strain evidence="1">NM79_F5</strain>
    </source>
</reference>
<dbReference type="AlphaFoldDB" id="A0A1V4ICM3"/>
<comment type="caution">
    <text evidence="2">The sequence shown here is derived from an EMBL/GenBank/DDBJ whole genome shotgun (WGS) entry which is preliminary data.</text>
</comment>
<evidence type="ECO:0000313" key="1">
    <source>
        <dbReference type="EMBL" id="MVX63353.1"/>
    </source>
</evidence>
<dbReference type="EMBL" id="QXDJ01000002">
    <property type="protein sequence ID" value="RII35555.1"/>
    <property type="molecule type" value="Genomic_DNA"/>
</dbReference>